<comment type="caution">
    <text evidence="1">The sequence shown here is derived from an EMBL/GenBank/DDBJ whole genome shotgun (WGS) entry which is preliminary data.</text>
</comment>
<name>A0AA36JAN7_9DINO</name>
<protein>
    <submittedName>
        <fullName evidence="1">Uncharacterized protein</fullName>
    </submittedName>
</protein>
<evidence type="ECO:0000313" key="1">
    <source>
        <dbReference type="EMBL" id="CAJ1401548.1"/>
    </source>
</evidence>
<dbReference type="AlphaFoldDB" id="A0AA36JAN7"/>
<accession>A0AA36JAN7</accession>
<proteinExistence type="predicted"/>
<organism evidence="1 2">
    <name type="scientific">Effrenium voratum</name>
    <dbReference type="NCBI Taxonomy" id="2562239"/>
    <lineage>
        <taxon>Eukaryota</taxon>
        <taxon>Sar</taxon>
        <taxon>Alveolata</taxon>
        <taxon>Dinophyceae</taxon>
        <taxon>Suessiales</taxon>
        <taxon>Symbiodiniaceae</taxon>
        <taxon>Effrenium</taxon>
    </lineage>
</organism>
<keyword evidence="2" id="KW-1185">Reference proteome</keyword>
<gene>
    <name evidence="1" type="ORF">EVOR1521_LOCUS24669</name>
</gene>
<sequence length="645" mass="73022">MWKAMERVKLLLEAEKSPQLPVNVHHTYEDKFSLVERASNLALSSQLNLLGSLGLDPPKLKQIHTWAQKSAVSLRFRSKESCNFLREETREVEDPTKRVNEISVGGMNIGLTSKTVNKVTEYFWRFEFSWELEALRGVGAEQADRLVVQSRSSSCELKTGSKVTPHPEVKSPAQTEEVNISFLLRHISDLSDVPVPNFSVERTAKTCRTPRRNAEVEDMEKYLKKLGLWGTHIETYLTELARKCRPTERPLHISSEIHEVFVPVLPLFVQSPGSEELVVSNADSNRLLVEESRLLAEQRQRFQEEILAQEGFTSVEAYLMLACFHFSSVAKRWLEVMAFIEEMLRKQLVAAIGKEVTPLDFAAYMRFHHRKLFAGHFAPEPFCAAVRRSQLHGPEGTLSIEAEEAPFGAASIQTPISTSCCHGRIADMKIPLNASTEVSFTCEVQLHAYLGHKFSSDTGSNLSLVARARQFSSFIVLLGRVTSATSFEAKHAVLLRNKDELQIPLELATIPTPKEFKDAIVSLSPEQQRFAKAFRSMQLESTLFGIVVVQIKPQLERLLNLPEDSLTKEIKLTQDLMQLFIQYQIPSDLLSFAPELLRGPATAVQQLETVRGQVKAMCDMIDAEKKEELEERKREEEFRKAQEEA</sequence>
<dbReference type="Proteomes" id="UP001178507">
    <property type="component" value="Unassembled WGS sequence"/>
</dbReference>
<evidence type="ECO:0000313" key="2">
    <source>
        <dbReference type="Proteomes" id="UP001178507"/>
    </source>
</evidence>
<reference evidence="1" key="1">
    <citation type="submission" date="2023-08" db="EMBL/GenBank/DDBJ databases">
        <authorList>
            <person name="Chen Y."/>
            <person name="Shah S."/>
            <person name="Dougan E. K."/>
            <person name="Thang M."/>
            <person name="Chan C."/>
        </authorList>
    </citation>
    <scope>NUCLEOTIDE SEQUENCE</scope>
</reference>
<dbReference type="EMBL" id="CAUJNA010003419">
    <property type="protein sequence ID" value="CAJ1401548.1"/>
    <property type="molecule type" value="Genomic_DNA"/>
</dbReference>